<proteinExistence type="predicted"/>
<feature type="domain" description="SnoaL-like" evidence="2">
    <location>
        <begin position="32"/>
        <end position="155"/>
    </location>
</feature>
<evidence type="ECO:0000313" key="3">
    <source>
        <dbReference type="EMBL" id="EIC21581.1"/>
    </source>
</evidence>
<dbReference type="Pfam" id="PF13474">
    <property type="entry name" value="SnoaL_3"/>
    <property type="match status" value="1"/>
</dbReference>
<dbReference type="OrthoDB" id="3236218at2"/>
<sequence length="167" mass="17886">MSKLATTALALAMSISAGTALAETEQTTVESVKALWEQQHKALDAHDIDGVMATYADSDDIMLMGTGPGEHWVGPAEVKDAYEHFVAGFDANTMAVKCSDGAGSAQDDVTWLTGVCSFTDKKADQSREFVTNISAVLVKQDDAWRFHSMHFSQLIGCEEPASQAAPK</sequence>
<dbReference type="AlphaFoldDB" id="H8Z2C6"/>
<evidence type="ECO:0000256" key="1">
    <source>
        <dbReference type="SAM" id="SignalP"/>
    </source>
</evidence>
<feature type="chain" id="PRO_5003617404" evidence="1">
    <location>
        <begin position="23"/>
        <end position="167"/>
    </location>
</feature>
<gene>
    <name evidence="3" type="ORF">Thi970DRAFT_01796</name>
</gene>
<accession>H8Z2C6</accession>
<dbReference type="EMBL" id="JH603169">
    <property type="protein sequence ID" value="EIC21581.1"/>
    <property type="molecule type" value="Genomic_DNA"/>
</dbReference>
<dbReference type="HOGENOM" id="CLU_1593810_0_0_6"/>
<feature type="signal peptide" evidence="1">
    <location>
        <begin position="1"/>
        <end position="22"/>
    </location>
</feature>
<dbReference type="STRING" id="631362.Thi970DRAFT_01796"/>
<keyword evidence="1" id="KW-0732">Signal</keyword>
<name>H8Z2C6_9GAMM</name>
<dbReference type="Gene3D" id="3.10.450.50">
    <property type="match status" value="1"/>
</dbReference>
<evidence type="ECO:0000313" key="4">
    <source>
        <dbReference type="Proteomes" id="UP000002964"/>
    </source>
</evidence>
<keyword evidence="4" id="KW-1185">Reference proteome</keyword>
<organism evidence="3 4">
    <name type="scientific">Thiorhodovibrio frisius</name>
    <dbReference type="NCBI Taxonomy" id="631362"/>
    <lineage>
        <taxon>Bacteria</taxon>
        <taxon>Pseudomonadati</taxon>
        <taxon>Pseudomonadota</taxon>
        <taxon>Gammaproteobacteria</taxon>
        <taxon>Chromatiales</taxon>
        <taxon>Chromatiaceae</taxon>
        <taxon>Thiorhodovibrio</taxon>
    </lineage>
</organism>
<dbReference type="InterPro" id="IPR037401">
    <property type="entry name" value="SnoaL-like"/>
</dbReference>
<protein>
    <submittedName>
        <fullName evidence="3">Uncharacterized protein conserved in bacteria with a cystatin-like fold</fullName>
    </submittedName>
</protein>
<dbReference type="RefSeq" id="WP_009148166.1">
    <property type="nucleotide sequence ID" value="NZ_CP121471.1"/>
</dbReference>
<dbReference type="InterPro" id="IPR032710">
    <property type="entry name" value="NTF2-like_dom_sf"/>
</dbReference>
<reference evidence="3 4" key="2">
    <citation type="submission" date="2011-11" db="EMBL/GenBank/DDBJ databases">
        <authorList>
            <consortium name="US DOE Joint Genome Institute"/>
            <person name="Lucas S."/>
            <person name="Han J."/>
            <person name="Lapidus A."/>
            <person name="Cheng J.-F."/>
            <person name="Goodwin L."/>
            <person name="Pitluck S."/>
            <person name="Peters L."/>
            <person name="Ovchinnikova G."/>
            <person name="Zhang X."/>
            <person name="Detter J.C."/>
            <person name="Han C."/>
            <person name="Tapia R."/>
            <person name="Land M."/>
            <person name="Hauser L."/>
            <person name="Kyrpides N."/>
            <person name="Ivanova N."/>
            <person name="Pagani I."/>
            <person name="Vogl K."/>
            <person name="Liu Z."/>
            <person name="Overmann J."/>
            <person name="Frigaard N.-U."/>
            <person name="Bryant D."/>
            <person name="Woyke T."/>
        </authorList>
    </citation>
    <scope>NUCLEOTIDE SEQUENCE [LARGE SCALE GENOMIC DNA]</scope>
    <source>
        <strain evidence="3 4">970</strain>
    </source>
</reference>
<dbReference type="eggNOG" id="ENOG50334UW">
    <property type="taxonomic scope" value="Bacteria"/>
</dbReference>
<dbReference type="SUPFAM" id="SSF54427">
    <property type="entry name" value="NTF2-like"/>
    <property type="match status" value="1"/>
</dbReference>
<reference evidence="4" key="1">
    <citation type="submission" date="2011-06" db="EMBL/GenBank/DDBJ databases">
        <authorList>
            <consortium name="US DOE Joint Genome Institute (JGI-PGF)"/>
            <person name="Lucas S."/>
            <person name="Han J."/>
            <person name="Lapidus A."/>
            <person name="Cheng J.-F."/>
            <person name="Goodwin L."/>
            <person name="Pitluck S."/>
            <person name="Peters L."/>
            <person name="Land M.L."/>
            <person name="Hauser L."/>
            <person name="Vogl K."/>
            <person name="Liu Z."/>
            <person name="Overmann J."/>
            <person name="Frigaard N.-U."/>
            <person name="Bryant D.A."/>
            <person name="Woyke T.J."/>
        </authorList>
    </citation>
    <scope>NUCLEOTIDE SEQUENCE [LARGE SCALE GENOMIC DNA]</scope>
    <source>
        <strain evidence="4">970</strain>
    </source>
</reference>
<evidence type="ECO:0000259" key="2">
    <source>
        <dbReference type="Pfam" id="PF13474"/>
    </source>
</evidence>
<dbReference type="Proteomes" id="UP000002964">
    <property type="component" value="Unassembled WGS sequence"/>
</dbReference>